<dbReference type="SUPFAM" id="SSF140453">
    <property type="entry name" value="EsxAB dimer-like"/>
    <property type="match status" value="1"/>
</dbReference>
<dbReference type="Gene3D" id="1.10.287.1060">
    <property type="entry name" value="ESAT-6-like"/>
    <property type="match status" value="1"/>
</dbReference>
<dbReference type="KEGG" id="nsl:BOX37_04185"/>
<organism evidence="1 2">
    <name type="scientific">Nocardia mangyaensis</name>
    <dbReference type="NCBI Taxonomy" id="2213200"/>
    <lineage>
        <taxon>Bacteria</taxon>
        <taxon>Bacillati</taxon>
        <taxon>Actinomycetota</taxon>
        <taxon>Actinomycetes</taxon>
        <taxon>Mycobacteriales</taxon>
        <taxon>Nocardiaceae</taxon>
        <taxon>Nocardia</taxon>
    </lineage>
</organism>
<dbReference type="RefSeq" id="WP_071926482.1">
    <property type="nucleotide sequence ID" value="NZ_CP018082.1"/>
</dbReference>
<dbReference type="Proteomes" id="UP000183810">
    <property type="component" value="Chromosome"/>
</dbReference>
<evidence type="ECO:0008006" key="3">
    <source>
        <dbReference type="Google" id="ProtNLM"/>
    </source>
</evidence>
<dbReference type="InterPro" id="IPR010310">
    <property type="entry name" value="T7SS_ESAT-6-like"/>
</dbReference>
<protein>
    <recommendedName>
        <fullName evidence="3">ESAT-6-like protein</fullName>
    </recommendedName>
</protein>
<dbReference type="OrthoDB" id="3387628at2"/>
<dbReference type="EMBL" id="CP018082">
    <property type="protein sequence ID" value="APE33298.1"/>
    <property type="molecule type" value="Genomic_DNA"/>
</dbReference>
<sequence>MTGVISSNFGSVEEGAQQVLATARQVNAQLEDFHKFVTNFVAENWTGDAEAAFTQMQAQWNTNSQQLSATLEKAAQTVSAGNDELRATDIGAAAKFG</sequence>
<reference evidence="1" key="1">
    <citation type="submission" date="2016-11" db="EMBL/GenBank/DDBJ databases">
        <authorList>
            <person name="Jaros S."/>
            <person name="Januszkiewicz K."/>
            <person name="Wedrychowicz H."/>
        </authorList>
    </citation>
    <scope>NUCLEOTIDE SEQUENCE [LARGE SCALE GENOMIC DNA]</scope>
    <source>
        <strain evidence="1">Y48</strain>
    </source>
</reference>
<proteinExistence type="predicted"/>
<dbReference type="InterPro" id="IPR036689">
    <property type="entry name" value="ESAT-6-like_sf"/>
</dbReference>
<dbReference type="Pfam" id="PF06013">
    <property type="entry name" value="WXG100"/>
    <property type="match status" value="1"/>
</dbReference>
<accession>A0A1J0VMR0</accession>
<name>A0A1J0VMR0_9NOCA</name>
<gene>
    <name evidence="1" type="ORF">BOX37_04185</name>
</gene>
<evidence type="ECO:0000313" key="2">
    <source>
        <dbReference type="Proteomes" id="UP000183810"/>
    </source>
</evidence>
<keyword evidence="2" id="KW-1185">Reference proteome</keyword>
<dbReference type="AlphaFoldDB" id="A0A1J0VMR0"/>
<evidence type="ECO:0000313" key="1">
    <source>
        <dbReference type="EMBL" id="APE33298.1"/>
    </source>
</evidence>